<reference evidence="2 3" key="1">
    <citation type="submission" date="2024-04" db="EMBL/GenBank/DDBJ databases">
        <title>Human intestinal bacterial collection.</title>
        <authorList>
            <person name="Pauvert C."/>
            <person name="Hitch T.C.A."/>
            <person name="Clavel T."/>
        </authorList>
    </citation>
    <scope>NUCLEOTIDE SEQUENCE [LARGE SCALE GENOMIC DNA]</scope>
    <source>
        <strain evidence="2 3">CLA-AA-H181</strain>
    </source>
</reference>
<evidence type="ECO:0000313" key="2">
    <source>
        <dbReference type="EMBL" id="MEQ2592776.1"/>
    </source>
</evidence>
<dbReference type="InterPro" id="IPR029478">
    <property type="entry name" value="TM1586_NiRdase"/>
</dbReference>
<dbReference type="InterPro" id="IPR000415">
    <property type="entry name" value="Nitroreductase-like"/>
</dbReference>
<dbReference type="Proteomes" id="UP001494672">
    <property type="component" value="Unassembled WGS sequence"/>
</dbReference>
<dbReference type="Gene3D" id="3.40.109.10">
    <property type="entry name" value="NADH Oxidase"/>
    <property type="match status" value="1"/>
</dbReference>
<accession>A0ABV1I976</accession>
<comment type="caution">
    <text evidence="2">The sequence shown here is derived from an EMBL/GenBank/DDBJ whole genome shotgun (WGS) entry which is preliminary data.</text>
</comment>
<name>A0ABV1I976_9FIRM</name>
<organism evidence="2 3">
    <name type="scientific">Coprococcus aceti</name>
    <dbReference type="NCBI Taxonomy" id="2981786"/>
    <lineage>
        <taxon>Bacteria</taxon>
        <taxon>Bacillati</taxon>
        <taxon>Bacillota</taxon>
        <taxon>Clostridia</taxon>
        <taxon>Lachnospirales</taxon>
        <taxon>Lachnospiraceae</taxon>
        <taxon>Coprococcus</taxon>
    </lineage>
</organism>
<dbReference type="EMBL" id="JBBNGJ010000004">
    <property type="protein sequence ID" value="MEQ2592776.1"/>
    <property type="molecule type" value="Genomic_DNA"/>
</dbReference>
<evidence type="ECO:0000313" key="3">
    <source>
        <dbReference type="Proteomes" id="UP001494672"/>
    </source>
</evidence>
<keyword evidence="3" id="KW-1185">Reference proteome</keyword>
<gene>
    <name evidence="2" type="ORF">AAAU18_07570</name>
</gene>
<sequence length="231" mass="26021">MDYTRRRYQNESEGKCMDMLQLMKERHSVRQYKDKPIEQEKRAEIDRLISEINSESGLSMQAVYDEPNCFDSFMAHYGKFTNVSNYIAIVGAKNDQEKAGYYGEKLVLGCQELGLNTCWVAMSHGKIRAVIGKGQKLLIVIALGYGENQGVAHKSKDISEISRADVETDWFTKGMEAVCLAPTAVNQQKFMFELREGVVTAKAPRGICTKIDLGIAKYHFEAGSGHKIFTK</sequence>
<dbReference type="Gene3D" id="3.40.109.30">
    <property type="entry name" value="putative nitroreductase (tm1586), domain 2"/>
    <property type="match status" value="1"/>
</dbReference>
<protein>
    <submittedName>
        <fullName evidence="2">Nitroreductase family protein</fullName>
    </submittedName>
</protein>
<proteinExistence type="predicted"/>
<feature type="domain" description="Putative nitroreductase TM1586" evidence="1">
    <location>
        <begin position="19"/>
        <end position="224"/>
    </location>
</feature>
<dbReference type="SUPFAM" id="SSF55469">
    <property type="entry name" value="FMN-dependent nitroreductase-like"/>
    <property type="match status" value="1"/>
</dbReference>
<evidence type="ECO:0000259" key="1">
    <source>
        <dbReference type="Pfam" id="PF14512"/>
    </source>
</evidence>
<dbReference type="Pfam" id="PF14512">
    <property type="entry name" value="TM1586_NiRdase"/>
    <property type="match status" value="1"/>
</dbReference>